<dbReference type="SUPFAM" id="SSF52980">
    <property type="entry name" value="Restriction endonuclease-like"/>
    <property type="match status" value="1"/>
</dbReference>
<dbReference type="Pfam" id="PF04480">
    <property type="entry name" value="DUF559"/>
    <property type="match status" value="1"/>
</dbReference>
<accession>A0ABT1TMV3</accession>
<dbReference type="Gene3D" id="3.40.960.10">
    <property type="entry name" value="VSR Endonuclease"/>
    <property type="match status" value="1"/>
</dbReference>
<dbReference type="EMBL" id="JANIBL010000003">
    <property type="protein sequence ID" value="MCQ8116084.1"/>
    <property type="molecule type" value="Genomic_DNA"/>
</dbReference>
<keyword evidence="3" id="KW-1185">Reference proteome</keyword>
<dbReference type="InterPro" id="IPR007569">
    <property type="entry name" value="DUF559"/>
</dbReference>
<dbReference type="CDD" id="cd01038">
    <property type="entry name" value="Endonuclease_DUF559"/>
    <property type="match status" value="1"/>
</dbReference>
<keyword evidence="2" id="KW-0255">Endonuclease</keyword>
<name>A0ABT1TMV3_9GAMM</name>
<keyword evidence="2" id="KW-0540">Nuclease</keyword>
<dbReference type="Proteomes" id="UP001524570">
    <property type="component" value="Unassembled WGS sequence"/>
</dbReference>
<comment type="caution">
    <text evidence="2">The sequence shown here is derived from an EMBL/GenBank/DDBJ whole genome shotgun (WGS) entry which is preliminary data.</text>
</comment>
<organism evidence="2 3">
    <name type="scientific">Methylomonas rosea</name>
    <dbReference type="NCBI Taxonomy" id="2952227"/>
    <lineage>
        <taxon>Bacteria</taxon>
        <taxon>Pseudomonadati</taxon>
        <taxon>Pseudomonadota</taxon>
        <taxon>Gammaproteobacteria</taxon>
        <taxon>Methylococcales</taxon>
        <taxon>Methylococcaceae</taxon>
        <taxon>Methylomonas</taxon>
    </lineage>
</organism>
<evidence type="ECO:0000313" key="3">
    <source>
        <dbReference type="Proteomes" id="UP001524570"/>
    </source>
</evidence>
<feature type="domain" description="DUF559" evidence="1">
    <location>
        <begin position="12"/>
        <end position="120"/>
    </location>
</feature>
<gene>
    <name evidence="2" type="ORF">NP589_01525</name>
</gene>
<dbReference type="PANTHER" id="PTHR38590">
    <property type="entry name" value="BLL0828 PROTEIN"/>
    <property type="match status" value="1"/>
</dbReference>
<keyword evidence="2" id="KW-0378">Hydrolase</keyword>
<protein>
    <submittedName>
        <fullName evidence="2">Endonuclease domain-containing protein</fullName>
    </submittedName>
</protein>
<sequence>MNEAHMEDYRKDLKQPARTLRTNMTDAEQLIWYRLRRKQMHGVQFYRQKPLLSFIVDFYCPAAKLVIELDGGQHFEPEHQAKDASRDQALAALGLRVLRFDNRQVLLETEAVLAVIEEAVRIGLGNPP</sequence>
<dbReference type="InterPro" id="IPR011335">
    <property type="entry name" value="Restrct_endonuc-II-like"/>
</dbReference>
<dbReference type="RefSeq" id="WP_256605359.1">
    <property type="nucleotide sequence ID" value="NZ_JANIBL010000003.1"/>
</dbReference>
<proteinExistence type="predicted"/>
<reference evidence="2 3" key="1">
    <citation type="submission" date="2022-07" db="EMBL/GenBank/DDBJ databases">
        <title>Methylomonas rivi sp. nov., Methylomonas rosea sp. nov., Methylomonas aureus sp. nov. and Methylomonas subterranea sp. nov., four novel methanotrophs isolated from a freshwater creek and the deep terrestrial subsurface.</title>
        <authorList>
            <person name="Abin C."/>
            <person name="Sankaranarayanan K."/>
            <person name="Garner C."/>
            <person name="Sindelar R."/>
            <person name="Kotary K."/>
            <person name="Garner R."/>
            <person name="Barclay S."/>
            <person name="Lawson P."/>
            <person name="Krumholz L."/>
        </authorList>
    </citation>
    <scope>NUCLEOTIDE SEQUENCE [LARGE SCALE GENOMIC DNA]</scope>
    <source>
        <strain evidence="2 3">WSC-7</strain>
    </source>
</reference>
<dbReference type="PANTHER" id="PTHR38590:SF1">
    <property type="entry name" value="BLL0828 PROTEIN"/>
    <property type="match status" value="1"/>
</dbReference>
<evidence type="ECO:0000259" key="1">
    <source>
        <dbReference type="Pfam" id="PF04480"/>
    </source>
</evidence>
<dbReference type="InterPro" id="IPR047216">
    <property type="entry name" value="Endonuclease_DUF559_bact"/>
</dbReference>
<evidence type="ECO:0000313" key="2">
    <source>
        <dbReference type="EMBL" id="MCQ8116084.1"/>
    </source>
</evidence>
<dbReference type="GO" id="GO:0004519">
    <property type="term" value="F:endonuclease activity"/>
    <property type="evidence" value="ECO:0007669"/>
    <property type="project" value="UniProtKB-KW"/>
</dbReference>